<name>D3GWC0_ECO44</name>
<protein>
    <submittedName>
        <fullName evidence="1">Uncharacterized protein</fullName>
    </submittedName>
</protein>
<dbReference type="EMBL" id="FN554766">
    <property type="protein sequence ID" value="CBG33443.1"/>
    <property type="molecule type" value="Genomic_DNA"/>
</dbReference>
<accession>D3GWC0</accession>
<gene>
    <name evidence="1" type="ordered locus">EC042_0618</name>
</gene>
<organism evidence="1 2">
    <name type="scientific">Escherichia coli O44:H18 (strain 042 / EAEC)</name>
    <dbReference type="NCBI Taxonomy" id="216592"/>
    <lineage>
        <taxon>Bacteria</taxon>
        <taxon>Pseudomonadati</taxon>
        <taxon>Pseudomonadota</taxon>
        <taxon>Gammaproteobacteria</taxon>
        <taxon>Enterobacterales</taxon>
        <taxon>Enterobacteriaceae</taxon>
        <taxon>Escherichia</taxon>
    </lineage>
</organism>
<dbReference type="Proteomes" id="UP000001407">
    <property type="component" value="Chromosome"/>
</dbReference>
<dbReference type="KEGG" id="elo:EC042_0618"/>
<evidence type="ECO:0000313" key="2">
    <source>
        <dbReference type="Proteomes" id="UP000001407"/>
    </source>
</evidence>
<dbReference type="AlphaFoldDB" id="D3GWC0"/>
<dbReference type="HOGENOM" id="CLU_3216225_0_0_6"/>
<proteinExistence type="predicted"/>
<reference evidence="1 2" key="1">
    <citation type="journal article" date="2010" name="PLoS ONE">
        <title>Complete genome sequence and comparative metabolic profiling of the prototypical enteroaggregative Escherichia coli strain 042.</title>
        <authorList>
            <person name="Chaudhuri R.R."/>
            <person name="Sebaihia M."/>
            <person name="Hobman J.L."/>
            <person name="Webber M.A."/>
            <person name="Leyton D.L."/>
            <person name="Goldberg M.D."/>
            <person name="Cunningham A.F."/>
            <person name="Scott-Tucker A."/>
            <person name="Ferguson P.R."/>
            <person name="Thomas C.M."/>
            <person name="Frankel G."/>
            <person name="Tang C.M."/>
            <person name="Dudley E.G."/>
            <person name="Roberts I.S."/>
            <person name="Rasko D.A."/>
            <person name="Pallen M.J."/>
            <person name="Parkhill J."/>
            <person name="Nataro J.P."/>
            <person name="Thomson N.R."/>
            <person name="Henderson I.R."/>
        </authorList>
    </citation>
    <scope>NUCLEOTIDE SEQUENCE [LARGE SCALE GENOMIC DNA]</scope>
    <source>
        <strain evidence="2">042 / EAEC</strain>
    </source>
</reference>
<sequence>MSGQGGKAPALHFRPRSAMAAGDFVLRTITSVANRSPKQDSLYK</sequence>
<evidence type="ECO:0000313" key="1">
    <source>
        <dbReference type="EMBL" id="CBG33443.1"/>
    </source>
</evidence>